<keyword evidence="1" id="KW-0472">Membrane</keyword>
<feature type="transmembrane region" description="Helical" evidence="1">
    <location>
        <begin position="156"/>
        <end position="178"/>
    </location>
</feature>
<dbReference type="EMBL" id="FNJU01000007">
    <property type="protein sequence ID" value="SDP81371.1"/>
    <property type="molecule type" value="Genomic_DNA"/>
</dbReference>
<keyword evidence="3" id="KW-1185">Reference proteome</keyword>
<feature type="transmembrane region" description="Helical" evidence="1">
    <location>
        <begin position="33"/>
        <end position="49"/>
    </location>
</feature>
<dbReference type="OrthoDB" id="9767931at2"/>
<feature type="transmembrane region" description="Helical" evidence="1">
    <location>
        <begin position="199"/>
        <end position="221"/>
    </location>
</feature>
<evidence type="ECO:0000256" key="1">
    <source>
        <dbReference type="SAM" id="Phobius"/>
    </source>
</evidence>
<dbReference type="InterPro" id="IPR025291">
    <property type="entry name" value="DUF4153"/>
</dbReference>
<organism evidence="2 3">
    <name type="scientific">Litchfieldia salsa</name>
    <dbReference type="NCBI Taxonomy" id="930152"/>
    <lineage>
        <taxon>Bacteria</taxon>
        <taxon>Bacillati</taxon>
        <taxon>Bacillota</taxon>
        <taxon>Bacilli</taxon>
        <taxon>Bacillales</taxon>
        <taxon>Bacillaceae</taxon>
        <taxon>Litchfieldia</taxon>
    </lineage>
</organism>
<feature type="transmembrane region" description="Helical" evidence="1">
    <location>
        <begin position="241"/>
        <end position="263"/>
    </location>
</feature>
<keyword evidence="1" id="KW-0812">Transmembrane</keyword>
<dbReference type="RefSeq" id="WP_090855987.1">
    <property type="nucleotide sequence ID" value="NZ_FNJU01000007.1"/>
</dbReference>
<proteinExistence type="predicted"/>
<evidence type="ECO:0000313" key="2">
    <source>
        <dbReference type="EMBL" id="SDP81371.1"/>
    </source>
</evidence>
<name>A0A1H0VT04_9BACI</name>
<feature type="transmembrane region" description="Helical" evidence="1">
    <location>
        <begin position="317"/>
        <end position="341"/>
    </location>
</feature>
<keyword evidence="1" id="KW-1133">Transmembrane helix</keyword>
<feature type="transmembrane region" description="Helical" evidence="1">
    <location>
        <begin position="85"/>
        <end position="104"/>
    </location>
</feature>
<evidence type="ECO:0000313" key="3">
    <source>
        <dbReference type="Proteomes" id="UP000199159"/>
    </source>
</evidence>
<dbReference type="STRING" id="930152.SAMN05216565_107196"/>
<feature type="transmembrane region" description="Helical" evidence="1">
    <location>
        <begin position="284"/>
        <end position="305"/>
    </location>
</feature>
<feature type="transmembrane region" description="Helical" evidence="1">
    <location>
        <begin position="116"/>
        <end position="136"/>
    </location>
</feature>
<dbReference type="Pfam" id="PF13687">
    <property type="entry name" value="DUF4153"/>
    <property type="match status" value="1"/>
</dbReference>
<sequence>MEMKIEKRDMKFLLVCLIVGIVAEEAFYRDLIGISYFVFISAFYAVFYLRFRSFSFSHQRLGYLVLISIWLLASSYYLYDITVFYALNILVIPALVIFHLVLITSPKKMEWNKLNFLSYVLLRLGNGILYNFRFIAHLTGSLKQNSNPKKYDVWKKIMIGIAISIPILFVILNLLASADVQFERLLSNIPTLLSFNPETFFRIVVILIYTFGFFGFLQVLSQKKIQAIQKESHFNPMVLDGIITLTVLLLLNLVYVLFVAVQFKYFFSGTLEDGYTYAQYARRGFFELLFVTLINLTVITVVIQFTKTSIEGLRKTIQLALTVLVLTSGVLLVSAFMRMALYEDAYGATFTRILVTSFMIFLMVIFAYTLVKIWLKRLSLFHFYFISSIVFYTGINLVNFDQIVVDRNIARYESTGKIDIDYLNRLSSTGVLGLIELYEKNPEIPGLEELLKQRKAEREYIKSDTWQSHNLTRDKAYEKLGLLDL</sequence>
<gene>
    <name evidence="2" type="ORF">SAMN05216565_107196</name>
</gene>
<feature type="transmembrane region" description="Helical" evidence="1">
    <location>
        <begin position="353"/>
        <end position="375"/>
    </location>
</feature>
<accession>A0A1H0VT04</accession>
<protein>
    <submittedName>
        <fullName evidence="2">Uncharacterized protein</fullName>
    </submittedName>
</protein>
<dbReference type="AlphaFoldDB" id="A0A1H0VT04"/>
<feature type="transmembrane region" description="Helical" evidence="1">
    <location>
        <begin position="61"/>
        <end position="79"/>
    </location>
</feature>
<reference evidence="3" key="1">
    <citation type="submission" date="2016-10" db="EMBL/GenBank/DDBJ databases">
        <authorList>
            <person name="Varghese N."/>
            <person name="Submissions S."/>
        </authorList>
    </citation>
    <scope>NUCLEOTIDE SEQUENCE [LARGE SCALE GENOMIC DNA]</scope>
    <source>
        <strain evidence="3">IBRC-M10078</strain>
    </source>
</reference>
<dbReference type="Proteomes" id="UP000199159">
    <property type="component" value="Unassembled WGS sequence"/>
</dbReference>
<feature type="transmembrane region" description="Helical" evidence="1">
    <location>
        <begin position="381"/>
        <end position="400"/>
    </location>
</feature>